<keyword evidence="8" id="KW-0206">Cytoskeleton</keyword>
<dbReference type="PANTHER" id="PTHR19378:SF0">
    <property type="entry name" value="HAUS AUGMIN-LIKE COMPLEX SUBUNIT 3"/>
    <property type="match status" value="1"/>
</dbReference>
<comment type="subcellular location">
    <subcellularLocation>
        <location evidence="1">Cytoplasm</location>
        <location evidence="1">Cytoskeleton</location>
        <location evidence="1">Spindle</location>
    </subcellularLocation>
</comment>
<dbReference type="InterPro" id="IPR026206">
    <property type="entry name" value="HAUS3"/>
</dbReference>
<dbReference type="InterPro" id="IPR032733">
    <property type="entry name" value="HAUS3_N"/>
</dbReference>
<reference evidence="12" key="1">
    <citation type="submission" date="2015-11" db="EMBL/GenBank/DDBJ databases">
        <title>De novo transcriptome assembly of four potential Pierce s Disease insect vectors from Arizona vineyards.</title>
        <authorList>
            <person name="Tassone E.E."/>
        </authorList>
    </citation>
    <scope>NUCLEOTIDE SEQUENCE</scope>
</reference>
<dbReference type="AlphaFoldDB" id="A0A1B6K1K1"/>
<dbReference type="GO" id="GO:0031023">
    <property type="term" value="P:microtubule organizing center organization"/>
    <property type="evidence" value="ECO:0007669"/>
    <property type="project" value="TreeGrafter"/>
</dbReference>
<organism evidence="12">
    <name type="scientific">Homalodisca liturata</name>
    <dbReference type="NCBI Taxonomy" id="320908"/>
    <lineage>
        <taxon>Eukaryota</taxon>
        <taxon>Metazoa</taxon>
        <taxon>Ecdysozoa</taxon>
        <taxon>Arthropoda</taxon>
        <taxon>Hexapoda</taxon>
        <taxon>Insecta</taxon>
        <taxon>Pterygota</taxon>
        <taxon>Neoptera</taxon>
        <taxon>Paraneoptera</taxon>
        <taxon>Hemiptera</taxon>
        <taxon>Auchenorrhyncha</taxon>
        <taxon>Membracoidea</taxon>
        <taxon>Cicadellidae</taxon>
        <taxon>Cicadellinae</taxon>
        <taxon>Proconiini</taxon>
        <taxon>Homalodisca</taxon>
    </lineage>
</organism>
<keyword evidence="4" id="KW-0132">Cell division</keyword>
<keyword evidence="7 10" id="KW-0175">Coiled coil</keyword>
<keyword evidence="5" id="KW-0493">Microtubule</keyword>
<evidence type="ECO:0000256" key="2">
    <source>
        <dbReference type="ARBA" id="ARBA00009645"/>
    </source>
</evidence>
<evidence type="ECO:0000256" key="8">
    <source>
        <dbReference type="ARBA" id="ARBA00023212"/>
    </source>
</evidence>
<dbReference type="GO" id="GO:0051301">
    <property type="term" value="P:cell division"/>
    <property type="evidence" value="ECO:0007669"/>
    <property type="project" value="UniProtKB-KW"/>
</dbReference>
<keyword evidence="3" id="KW-0963">Cytoplasm</keyword>
<dbReference type="PANTHER" id="PTHR19378">
    <property type="entry name" value="GOLGIN- RELATED"/>
    <property type="match status" value="1"/>
</dbReference>
<accession>A0A1B6K1K1</accession>
<dbReference type="GO" id="GO:0051225">
    <property type="term" value="P:spindle assembly"/>
    <property type="evidence" value="ECO:0007669"/>
    <property type="project" value="InterPro"/>
</dbReference>
<evidence type="ECO:0000256" key="9">
    <source>
        <dbReference type="ARBA" id="ARBA00023306"/>
    </source>
</evidence>
<dbReference type="Pfam" id="PF14932">
    <property type="entry name" value="HAUS-augmin3"/>
    <property type="match status" value="1"/>
</dbReference>
<evidence type="ECO:0000256" key="3">
    <source>
        <dbReference type="ARBA" id="ARBA00022490"/>
    </source>
</evidence>
<evidence type="ECO:0000256" key="10">
    <source>
        <dbReference type="SAM" id="Coils"/>
    </source>
</evidence>
<evidence type="ECO:0000256" key="4">
    <source>
        <dbReference type="ARBA" id="ARBA00022618"/>
    </source>
</evidence>
<evidence type="ECO:0000256" key="7">
    <source>
        <dbReference type="ARBA" id="ARBA00023054"/>
    </source>
</evidence>
<feature type="domain" description="HAUS augmin-like complex subunit 3 N-terminal" evidence="11">
    <location>
        <begin position="35"/>
        <end position="276"/>
    </location>
</feature>
<evidence type="ECO:0000259" key="11">
    <source>
        <dbReference type="Pfam" id="PF14932"/>
    </source>
</evidence>
<evidence type="ECO:0000313" key="12">
    <source>
        <dbReference type="EMBL" id="JAT05054.1"/>
    </source>
</evidence>
<keyword evidence="9" id="KW-0131">Cell cycle</keyword>
<proteinExistence type="inferred from homology"/>
<evidence type="ECO:0000256" key="5">
    <source>
        <dbReference type="ARBA" id="ARBA00022701"/>
    </source>
</evidence>
<protein>
    <recommendedName>
        <fullName evidence="11">HAUS augmin-like complex subunit 3 N-terminal domain-containing protein</fullName>
    </recommendedName>
</protein>
<evidence type="ECO:0000256" key="6">
    <source>
        <dbReference type="ARBA" id="ARBA00022776"/>
    </source>
</evidence>
<dbReference type="EMBL" id="GECU01002653">
    <property type="protein sequence ID" value="JAT05054.1"/>
    <property type="molecule type" value="Transcribed_RNA"/>
</dbReference>
<name>A0A1B6K1K1_9HEMI</name>
<gene>
    <name evidence="12" type="ORF">g.12733</name>
</gene>
<keyword evidence="6" id="KW-0498">Mitosis</keyword>
<dbReference type="GO" id="GO:0005815">
    <property type="term" value="C:microtubule organizing center"/>
    <property type="evidence" value="ECO:0007669"/>
    <property type="project" value="TreeGrafter"/>
</dbReference>
<evidence type="ECO:0000256" key="1">
    <source>
        <dbReference type="ARBA" id="ARBA00004186"/>
    </source>
</evidence>
<feature type="coiled-coil region" evidence="10">
    <location>
        <begin position="100"/>
        <end position="187"/>
    </location>
</feature>
<dbReference type="GO" id="GO:0005874">
    <property type="term" value="C:microtubule"/>
    <property type="evidence" value="ECO:0007669"/>
    <property type="project" value="UniProtKB-KW"/>
</dbReference>
<comment type="similarity">
    <text evidence="2">Belongs to the HAUS3 family.</text>
</comment>
<dbReference type="GO" id="GO:0070652">
    <property type="term" value="C:HAUS complex"/>
    <property type="evidence" value="ECO:0007669"/>
    <property type="project" value="InterPro"/>
</dbReference>
<sequence length="583" mass="67692">MVSLPFKEKVLDLLSATGYSLNLKQDQLSSIELNSELKPFFDWFIQNISQENCITSDELDEFRKLEENGKALYGRDLDEAVQAFHNQPVENLPPCAELYNETMNDEVAHLKEQLRLKEDLHTVVKSSVSAVTEDITELREECRKAEARRTEILKDVVAENKKLSNKLQEVMTVLHNLRESLSELQDHGCEISADEGIDTYLSDKLNTSISLSSLQSLQSTYSEKNSGCKYLCQLSLHKYEENQKSFSSIIDSMIQKGLTNVGQLKDEDMDVELELQNIMDRLCIQKKEHIKMLARLEGMKAAHDKLEEVSRELKSTTRKPTLSELRDGVLDFEEYSIDLNESFDRNIGEVNETCALWAEHLTLRPIHDLLTTRIEHFKFVNNKMDELINALKMKKIADETLREMIEWEVEQIQVTIETYLSVQKMLKEWLESTMRRLDVMAVNVRDYADHCSLPVDERSKLVKWLAQITGSDKKCVPETVMNLTEYCQSRHQALSDQSNQQLQTIMSVEHKMKEFYSKEVLDREVQNRFNPKLLTNIQKTLEEMSNEITELTEHCQSRQVNDKEFEEKKEVQDMLNKLIQSSQ</sequence>
<dbReference type="GO" id="GO:0072686">
    <property type="term" value="C:mitotic spindle"/>
    <property type="evidence" value="ECO:0007669"/>
    <property type="project" value="TreeGrafter"/>
</dbReference>